<keyword evidence="10 12" id="KW-0413">Isomerase</keyword>
<comment type="similarity">
    <text evidence="12">Belongs to the helicase family. PIF1 subfamily.</text>
</comment>
<dbReference type="InterPro" id="IPR037056">
    <property type="entry name" value="RNase_H1_N_sf"/>
</dbReference>
<dbReference type="STRING" id="205917.A0A4Y9YGX5"/>
<evidence type="ECO:0000256" key="9">
    <source>
        <dbReference type="ARBA" id="ARBA00023204"/>
    </source>
</evidence>
<keyword evidence="3 12" id="KW-0378">Hydrolase</keyword>
<evidence type="ECO:0000256" key="13">
    <source>
        <dbReference type="SAM" id="MobiDB-lite"/>
    </source>
</evidence>
<dbReference type="GO" id="GO:0006310">
    <property type="term" value="P:DNA recombination"/>
    <property type="evidence" value="ECO:0007669"/>
    <property type="project" value="UniProtKB-UniRule"/>
</dbReference>
<organism evidence="15 16">
    <name type="scientific">Dentipellis fragilis</name>
    <dbReference type="NCBI Taxonomy" id="205917"/>
    <lineage>
        <taxon>Eukaryota</taxon>
        <taxon>Fungi</taxon>
        <taxon>Dikarya</taxon>
        <taxon>Basidiomycota</taxon>
        <taxon>Agaricomycotina</taxon>
        <taxon>Agaricomycetes</taxon>
        <taxon>Russulales</taxon>
        <taxon>Hericiaceae</taxon>
        <taxon>Dentipellis</taxon>
    </lineage>
</organism>
<dbReference type="GO" id="GO:0006281">
    <property type="term" value="P:DNA repair"/>
    <property type="evidence" value="ECO:0007669"/>
    <property type="project" value="UniProtKB-UniRule"/>
</dbReference>
<dbReference type="Pfam" id="PF01693">
    <property type="entry name" value="Cauli_VI"/>
    <property type="match status" value="1"/>
</dbReference>
<dbReference type="InterPro" id="IPR010285">
    <property type="entry name" value="DNA_helicase_pif1-like_DEAD"/>
</dbReference>
<protein>
    <recommendedName>
        <fullName evidence="12">ATP-dependent DNA helicase PIF1</fullName>
        <ecNumber evidence="12">5.6.2.3</ecNumber>
    </recommendedName>
    <alternativeName>
        <fullName evidence="12">DNA 5'-3' helicase PIF1</fullName>
    </alternativeName>
    <alternativeName>
        <fullName evidence="12">DNA repair and recombination helicase PIF1</fullName>
    </alternativeName>
</protein>
<dbReference type="InterPro" id="IPR011320">
    <property type="entry name" value="RNase_H1_N"/>
</dbReference>
<evidence type="ECO:0000259" key="14">
    <source>
        <dbReference type="SMART" id="SM00382"/>
    </source>
</evidence>
<dbReference type="InterPro" id="IPR049163">
    <property type="entry name" value="Pif1-like_2B_dom"/>
</dbReference>
<feature type="DNA-binding region" evidence="12">
    <location>
        <begin position="541"/>
        <end position="560"/>
    </location>
</feature>
<evidence type="ECO:0000256" key="5">
    <source>
        <dbReference type="ARBA" id="ARBA00022840"/>
    </source>
</evidence>
<feature type="compositionally biased region" description="Polar residues" evidence="13">
    <location>
        <begin position="85"/>
        <end position="106"/>
    </location>
</feature>
<dbReference type="InterPro" id="IPR048293">
    <property type="entry name" value="PIF1_RRM3_pfh1"/>
</dbReference>
<dbReference type="HAMAP" id="MF_03176">
    <property type="entry name" value="PIF1"/>
    <property type="match status" value="1"/>
</dbReference>
<keyword evidence="6 12" id="KW-0238">DNA-binding</keyword>
<dbReference type="InterPro" id="IPR051055">
    <property type="entry name" value="PIF1_helicase"/>
</dbReference>
<evidence type="ECO:0000256" key="1">
    <source>
        <dbReference type="ARBA" id="ARBA00022741"/>
    </source>
</evidence>
<dbReference type="EMBL" id="SEOQ01000527">
    <property type="protein sequence ID" value="TFY61108.1"/>
    <property type="molecule type" value="Genomic_DNA"/>
</dbReference>
<dbReference type="OrthoDB" id="432234at2759"/>
<dbReference type="GO" id="GO:0000723">
    <property type="term" value="P:telomere maintenance"/>
    <property type="evidence" value="ECO:0007669"/>
    <property type="project" value="InterPro"/>
</dbReference>
<evidence type="ECO:0000256" key="7">
    <source>
        <dbReference type="ARBA" id="ARBA00023128"/>
    </source>
</evidence>
<dbReference type="InterPro" id="IPR003593">
    <property type="entry name" value="AAA+_ATPase"/>
</dbReference>
<dbReference type="AlphaFoldDB" id="A0A4Y9YGX5"/>
<dbReference type="Pfam" id="PF05970">
    <property type="entry name" value="PIF1"/>
    <property type="match status" value="1"/>
</dbReference>
<dbReference type="GO" id="GO:0043139">
    <property type="term" value="F:5'-3' DNA helicase activity"/>
    <property type="evidence" value="ECO:0007669"/>
    <property type="project" value="UniProtKB-UniRule"/>
</dbReference>
<dbReference type="CDD" id="cd18037">
    <property type="entry name" value="DEXSc_Pif1_like"/>
    <property type="match status" value="1"/>
</dbReference>
<dbReference type="InterPro" id="IPR027417">
    <property type="entry name" value="P-loop_NTPase"/>
</dbReference>
<dbReference type="GO" id="GO:0005634">
    <property type="term" value="C:nucleus"/>
    <property type="evidence" value="ECO:0007669"/>
    <property type="project" value="UniProtKB-SubCell"/>
</dbReference>
<keyword evidence="1 12" id="KW-0547">Nucleotide-binding</keyword>
<evidence type="ECO:0000313" key="16">
    <source>
        <dbReference type="Proteomes" id="UP000298327"/>
    </source>
</evidence>
<dbReference type="GO" id="GO:0003677">
    <property type="term" value="F:DNA binding"/>
    <property type="evidence" value="ECO:0007669"/>
    <property type="project" value="UniProtKB-KW"/>
</dbReference>
<evidence type="ECO:0000256" key="12">
    <source>
        <dbReference type="HAMAP-Rule" id="MF_03176"/>
    </source>
</evidence>
<comment type="cofactor">
    <cofactor evidence="12">
        <name>Mg(2+)</name>
        <dbReference type="ChEBI" id="CHEBI:18420"/>
    </cofactor>
</comment>
<comment type="function">
    <text evidence="12">DNA-dependent ATPase and 5'-3' DNA helicase required for the maintenance of both mitochondrial and nuclear genome stability.</text>
</comment>
<comment type="subunit">
    <text evidence="12">Monomer.</text>
</comment>
<keyword evidence="2 12" id="KW-0227">DNA damage</keyword>
<dbReference type="Proteomes" id="UP000298327">
    <property type="component" value="Unassembled WGS sequence"/>
</dbReference>
<dbReference type="Gene3D" id="3.40.50.300">
    <property type="entry name" value="P-loop containing nucleotide triphosphate hydrolases"/>
    <property type="match status" value="2"/>
</dbReference>
<reference evidence="15 16" key="1">
    <citation type="submission" date="2019-02" db="EMBL/GenBank/DDBJ databases">
        <title>Genome sequencing of the rare red list fungi Dentipellis fragilis.</title>
        <authorList>
            <person name="Buettner E."/>
            <person name="Kellner H."/>
        </authorList>
    </citation>
    <scope>NUCLEOTIDE SEQUENCE [LARGE SCALE GENOMIC DNA]</scope>
    <source>
        <strain evidence="15 16">DSM 105465</strain>
    </source>
</reference>
<feature type="compositionally biased region" description="Polar residues" evidence="13">
    <location>
        <begin position="56"/>
        <end position="76"/>
    </location>
</feature>
<evidence type="ECO:0000256" key="6">
    <source>
        <dbReference type="ARBA" id="ARBA00023125"/>
    </source>
</evidence>
<keyword evidence="16" id="KW-1185">Reference proteome</keyword>
<dbReference type="SUPFAM" id="SSF52540">
    <property type="entry name" value="P-loop containing nucleoside triphosphate hydrolases"/>
    <property type="match status" value="2"/>
</dbReference>
<evidence type="ECO:0000256" key="8">
    <source>
        <dbReference type="ARBA" id="ARBA00023172"/>
    </source>
</evidence>
<evidence type="ECO:0000256" key="3">
    <source>
        <dbReference type="ARBA" id="ARBA00022801"/>
    </source>
</evidence>
<name>A0A4Y9YGX5_9AGAM</name>
<comment type="caution">
    <text evidence="15">The sequence shown here is derived from an EMBL/GenBank/DDBJ whole genome shotgun (WGS) entry which is preliminary data.</text>
</comment>
<comment type="subcellular location">
    <subcellularLocation>
        <location evidence="12">Nucleus</location>
    </subcellularLocation>
    <subcellularLocation>
        <location evidence="12">Mitochondrion</location>
    </subcellularLocation>
</comment>
<dbReference type="SUPFAM" id="SSF55658">
    <property type="entry name" value="L9 N-domain-like"/>
    <property type="match status" value="1"/>
</dbReference>
<evidence type="ECO:0000256" key="2">
    <source>
        <dbReference type="ARBA" id="ARBA00022763"/>
    </source>
</evidence>
<evidence type="ECO:0000256" key="4">
    <source>
        <dbReference type="ARBA" id="ARBA00022806"/>
    </source>
</evidence>
<dbReference type="SMART" id="SM00382">
    <property type="entry name" value="AAA"/>
    <property type="match status" value="1"/>
</dbReference>
<dbReference type="InterPro" id="IPR009027">
    <property type="entry name" value="Ribosomal_bL9/RNase_H1_N"/>
</dbReference>
<accession>A0A4Y9YGX5</accession>
<keyword evidence="4 12" id="KW-0347">Helicase</keyword>
<dbReference type="PANTHER" id="PTHR47642">
    <property type="entry name" value="ATP-DEPENDENT DNA HELICASE"/>
    <property type="match status" value="1"/>
</dbReference>
<dbReference type="GO" id="GO:0016887">
    <property type="term" value="F:ATP hydrolysis activity"/>
    <property type="evidence" value="ECO:0007669"/>
    <property type="project" value="RHEA"/>
</dbReference>
<feature type="region of interest" description="Disordered" evidence="13">
    <location>
        <begin position="54"/>
        <end position="132"/>
    </location>
</feature>
<keyword evidence="5 12" id="KW-0067">ATP-binding</keyword>
<keyword evidence="8 12" id="KW-0233">DNA recombination</keyword>
<evidence type="ECO:0000256" key="11">
    <source>
        <dbReference type="ARBA" id="ARBA00023242"/>
    </source>
</evidence>
<keyword evidence="9 12" id="KW-0234">DNA repair</keyword>
<comment type="catalytic activity">
    <reaction evidence="12">
        <text>ATP + H2O = ADP + phosphate + H(+)</text>
        <dbReference type="Rhea" id="RHEA:13065"/>
        <dbReference type="ChEBI" id="CHEBI:15377"/>
        <dbReference type="ChEBI" id="CHEBI:15378"/>
        <dbReference type="ChEBI" id="CHEBI:30616"/>
        <dbReference type="ChEBI" id="CHEBI:43474"/>
        <dbReference type="ChEBI" id="CHEBI:456216"/>
        <dbReference type="EC" id="5.6.2.3"/>
    </reaction>
</comment>
<keyword evidence="7 12" id="KW-0496">Mitochondrion</keyword>
<dbReference type="Pfam" id="PF21530">
    <property type="entry name" value="Pif1_2B_dom"/>
    <property type="match status" value="1"/>
</dbReference>
<sequence length="602" mass="67377">MPKAPRKKYYAVKIGREGPRIYETWDEVSRHPGAIHKSFTSRIAAEQWLAPALSRLGSSSQETGDSNDPELTSQDGESVYEDACQSLTGTPGPSSQPMEVSESNVPKDTVLPTASLEPPATADPVPEPEPEEIVLSSEQKAILELVKSGRNVFFTGSAGTGKSVLLRAIIQALKKHRHPETFAITASTGIASINIGGTTLHSWAGIGLGQEDATKLAKKIVGQRVKPGDNSWTRWRRTKTLIVDEISMIDGTLFQKLLILSGDFCQLPPVPDRRRGEERLATFAFDSEAWKRCMGKPITLTQVFRQKDKEFVGMLNGMRFGQLSPETITRFRGLARPVTYDDGIEPTELYPTRREVELANHDRLDRIQEQPHNYTALDQRGYDYNHKLISFEQMNRLLERLVAPKKITLKVGAQVMLIKNLVQGSLVNGSQGKVIGFYTFAEAEVNDTEIAKTIEGDEDTKDLPDAIKRSMLTWPLVQFTNGRQLLCSPKEFTVDNAHGEKEASRHQVPLILAWALSIHKSQGQTIERVKVDLRRTFEKGQAYVALSRATNMDTLQVIDFDPMKVVAHPRVLQWHRELTEGESFDDYDEMDTDLAAESYYAE</sequence>
<dbReference type="GO" id="GO:0005739">
    <property type="term" value="C:mitochondrion"/>
    <property type="evidence" value="ECO:0007669"/>
    <property type="project" value="UniProtKB-SubCell"/>
</dbReference>
<dbReference type="PANTHER" id="PTHR47642:SF5">
    <property type="entry name" value="ATP-DEPENDENT DNA HELICASE"/>
    <property type="match status" value="1"/>
</dbReference>
<dbReference type="GO" id="GO:0005524">
    <property type="term" value="F:ATP binding"/>
    <property type="evidence" value="ECO:0007669"/>
    <property type="project" value="UniProtKB-UniRule"/>
</dbReference>
<evidence type="ECO:0000313" key="15">
    <source>
        <dbReference type="EMBL" id="TFY61108.1"/>
    </source>
</evidence>
<dbReference type="CDD" id="cd18809">
    <property type="entry name" value="SF1_C_RecD"/>
    <property type="match status" value="1"/>
</dbReference>
<keyword evidence="11 12" id="KW-0539">Nucleus</keyword>
<feature type="domain" description="AAA+ ATPase" evidence="14">
    <location>
        <begin position="148"/>
        <end position="286"/>
    </location>
</feature>
<proteinExistence type="inferred from homology"/>
<dbReference type="EC" id="5.6.2.3" evidence="12"/>
<feature type="binding site" evidence="12">
    <location>
        <begin position="156"/>
        <end position="163"/>
    </location>
    <ligand>
        <name>ATP</name>
        <dbReference type="ChEBI" id="CHEBI:30616"/>
    </ligand>
</feature>
<dbReference type="Gene3D" id="3.40.970.10">
    <property type="entry name" value="Ribonuclease H1, N-terminal domain"/>
    <property type="match status" value="1"/>
</dbReference>
<gene>
    <name evidence="12" type="primary">PIF1</name>
    <name evidence="15" type="ORF">EVG20_g7185</name>
</gene>
<evidence type="ECO:0000256" key="10">
    <source>
        <dbReference type="ARBA" id="ARBA00023235"/>
    </source>
</evidence>